<keyword evidence="1" id="KW-0378">Hydrolase</keyword>
<proteinExistence type="predicted"/>
<dbReference type="EMBL" id="AP023213">
    <property type="protein sequence ID" value="BCO11576.1"/>
    <property type="molecule type" value="Genomic_DNA"/>
</dbReference>
<dbReference type="SUPFAM" id="SSF53474">
    <property type="entry name" value="alpha/beta-Hydrolases"/>
    <property type="match status" value="1"/>
</dbReference>
<dbReference type="InterPro" id="IPR029058">
    <property type="entry name" value="AB_hydrolase_fold"/>
</dbReference>
<organism evidence="3 4">
    <name type="scientific">Citrifermentans bremense</name>
    <dbReference type="NCBI Taxonomy" id="60035"/>
    <lineage>
        <taxon>Bacteria</taxon>
        <taxon>Pseudomonadati</taxon>
        <taxon>Thermodesulfobacteriota</taxon>
        <taxon>Desulfuromonadia</taxon>
        <taxon>Geobacterales</taxon>
        <taxon>Geobacteraceae</taxon>
        <taxon>Citrifermentans</taxon>
    </lineage>
</organism>
<keyword evidence="4" id="KW-1185">Reference proteome</keyword>
<evidence type="ECO:0000259" key="2">
    <source>
        <dbReference type="Pfam" id="PF00561"/>
    </source>
</evidence>
<feature type="domain" description="AB hydrolase-1" evidence="2">
    <location>
        <begin position="22"/>
        <end position="253"/>
    </location>
</feature>
<protein>
    <submittedName>
        <fullName evidence="3">Pimeloyl-[acyl-carrier protein] methyl ester esterase BioH</fullName>
    </submittedName>
</protein>
<gene>
    <name evidence="3" type="ORF">GEOBRER4_n3445</name>
</gene>
<dbReference type="Proteomes" id="UP000515472">
    <property type="component" value="Chromosome"/>
</dbReference>
<dbReference type="GO" id="GO:0016020">
    <property type="term" value="C:membrane"/>
    <property type="evidence" value="ECO:0007669"/>
    <property type="project" value="TreeGrafter"/>
</dbReference>
<dbReference type="PANTHER" id="PTHR43798:SF31">
    <property type="entry name" value="AB HYDROLASE SUPERFAMILY PROTEIN YCLE"/>
    <property type="match status" value="1"/>
</dbReference>
<dbReference type="GO" id="GO:0016787">
    <property type="term" value="F:hydrolase activity"/>
    <property type="evidence" value="ECO:0007669"/>
    <property type="project" value="UniProtKB-KW"/>
</dbReference>
<dbReference type="AlphaFoldDB" id="A0A7R7IZE9"/>
<dbReference type="RefSeq" id="WP_185243234.1">
    <property type="nucleotide sequence ID" value="NZ_AP023213.1"/>
</dbReference>
<evidence type="ECO:0000256" key="1">
    <source>
        <dbReference type="ARBA" id="ARBA00022801"/>
    </source>
</evidence>
<dbReference type="Pfam" id="PF00561">
    <property type="entry name" value="Abhydrolase_1"/>
    <property type="match status" value="1"/>
</dbReference>
<dbReference type="PANTHER" id="PTHR43798">
    <property type="entry name" value="MONOACYLGLYCEROL LIPASE"/>
    <property type="match status" value="1"/>
</dbReference>
<accession>A0A7R7IZE9</accession>
<dbReference type="Gene3D" id="3.40.50.1820">
    <property type="entry name" value="alpha/beta hydrolase"/>
    <property type="match status" value="1"/>
</dbReference>
<sequence length="270" mass="29767">MPFIETSTGVTLHYQESGAGRPVVFLHGWAMSGRVWRFQNPLEDNFRLIFLDQRGHGQSTTSASYSIDDYAADVVATFDQLALEDAVLVGWSLGVQVALQAFPFVRERLAGLVLVGGTARFTTTDDYPHGKPPVDVKGLGLKLRRDYQKTMGDFFKGMFAEGEMDQAQYQRIVHEIVMGGHSPDTVAAKESLNLLSTVDQRDRLAQVDRPALLVHGELDTICPASASAYMAERMPMARLEVVTGCGHAPFMTQPEGFNAVVRNFIDGLQQ</sequence>
<dbReference type="PRINTS" id="PR00111">
    <property type="entry name" value="ABHYDROLASE"/>
</dbReference>
<evidence type="ECO:0000313" key="3">
    <source>
        <dbReference type="EMBL" id="BCO11576.1"/>
    </source>
</evidence>
<reference evidence="3 4" key="1">
    <citation type="submission" date="2020-06" db="EMBL/GenBank/DDBJ databases">
        <title>Interaction of electrochemicaly active bacteria, Geobacter bremensis R4 on different carbon anode.</title>
        <authorList>
            <person name="Meng L."/>
            <person name="Yoshida N."/>
        </authorList>
    </citation>
    <scope>NUCLEOTIDE SEQUENCE [LARGE SCALE GENOMIC DNA]</scope>
    <source>
        <strain evidence="3 4">R4</strain>
    </source>
</reference>
<name>A0A7R7IZE9_9BACT</name>
<dbReference type="InterPro" id="IPR000073">
    <property type="entry name" value="AB_hydrolase_1"/>
</dbReference>
<dbReference type="InterPro" id="IPR050266">
    <property type="entry name" value="AB_hydrolase_sf"/>
</dbReference>
<evidence type="ECO:0000313" key="4">
    <source>
        <dbReference type="Proteomes" id="UP000515472"/>
    </source>
</evidence>